<reference evidence="11 12" key="1">
    <citation type="submission" date="2019-03" db="EMBL/GenBank/DDBJ databases">
        <title>Genomic Encyclopedia of Type Strains, Phase IV (KMG-IV): sequencing the most valuable type-strain genomes for metagenomic binning, comparative biology and taxonomic classification.</title>
        <authorList>
            <person name="Goeker M."/>
        </authorList>
    </citation>
    <scope>NUCLEOTIDE SEQUENCE [LARGE SCALE GENOMIC DNA]</scope>
    <source>
        <strain evidence="11 12">DSM 14836</strain>
    </source>
</reference>
<comment type="subcellular location">
    <subcellularLocation>
        <location evidence="8">Cell membrane</location>
        <topology evidence="8">Multi-pass membrane protein</topology>
    </subcellularLocation>
    <subcellularLocation>
        <location evidence="1">Membrane</location>
        <topology evidence="1">Multi-pass membrane protein</topology>
    </subcellularLocation>
</comment>
<dbReference type="GO" id="GO:0005886">
    <property type="term" value="C:plasma membrane"/>
    <property type="evidence" value="ECO:0007669"/>
    <property type="project" value="UniProtKB-SubCell"/>
</dbReference>
<comment type="similarity">
    <text evidence="2 8">Belongs to the ammonia transporter channel (TC 1.A.11.2) family.</text>
</comment>
<evidence type="ECO:0000256" key="7">
    <source>
        <dbReference type="ARBA" id="ARBA00023177"/>
    </source>
</evidence>
<feature type="transmembrane region" description="Helical" evidence="8">
    <location>
        <begin position="303"/>
        <end position="322"/>
    </location>
</feature>
<feature type="transmembrane region" description="Helical" evidence="8">
    <location>
        <begin position="251"/>
        <end position="271"/>
    </location>
</feature>
<evidence type="ECO:0000256" key="8">
    <source>
        <dbReference type="RuleBase" id="RU362002"/>
    </source>
</evidence>
<feature type="transmembrane region" description="Helical" evidence="8">
    <location>
        <begin position="72"/>
        <end position="91"/>
    </location>
</feature>
<dbReference type="Pfam" id="PF00909">
    <property type="entry name" value="Ammonium_transp"/>
    <property type="match status" value="1"/>
</dbReference>
<dbReference type="PROSITE" id="PS01219">
    <property type="entry name" value="AMMONIUM_TRANSP"/>
    <property type="match status" value="1"/>
</dbReference>
<dbReference type="GO" id="GO:0008519">
    <property type="term" value="F:ammonium channel activity"/>
    <property type="evidence" value="ECO:0007669"/>
    <property type="project" value="InterPro"/>
</dbReference>
<evidence type="ECO:0000259" key="10">
    <source>
        <dbReference type="Pfam" id="PF00909"/>
    </source>
</evidence>
<dbReference type="EMBL" id="SLXM01000013">
    <property type="protein sequence ID" value="TCP22180.1"/>
    <property type="molecule type" value="Genomic_DNA"/>
</dbReference>
<dbReference type="PANTHER" id="PTHR11730">
    <property type="entry name" value="AMMONIUM TRANSPORTER"/>
    <property type="match status" value="1"/>
</dbReference>
<keyword evidence="5 8" id="KW-1133">Transmembrane helix</keyword>
<dbReference type="RefSeq" id="WP_132795947.1">
    <property type="nucleotide sequence ID" value="NZ_SLXM01000013.1"/>
</dbReference>
<sequence>MITNFLLTITEPQVAEDLAKQVEAIKGDMTMLWILISGILVFLMQAGFTLVESGMTRSKNVVNIAMKNALDIAVGSLVFWFVGYSLMYGDTNGWIGWSGFAFYNKLDPSDLFFQTVFCATAATIVSGAIAGRTKYTTYIVFSVVMTAFIYPIAGGWQWNGDGWLAKEGFIDFAGSSIVHSVGGWAALIAAILVGPRLGKYTEDGKAVTIPGHNKLLATLGVFILWFGWFGFNGGSQLAWGGDDAVGASKVVLLTNLAAAAGTLGALIISWIKYKKPNLDMTLNGALAGLVSITAGCGNMSEGGAVLAGLIGGVIVVFSMEFIEQKLKIDDAVGAVSVHGVVGAWGTLVIGLWGVNGETAIGLLNGGGAAQFLTQLTGTVAYAVWALSTSLIFLYILKKTIGLRVTEEEEIEGLDLSEHGALAYPGKRNRGSQEEIETYKEEELELAGSGV</sequence>
<feature type="transmembrane region" description="Helical" evidence="8">
    <location>
        <begin position="111"/>
        <end position="131"/>
    </location>
</feature>
<proteinExistence type="inferred from homology"/>
<keyword evidence="4 8" id="KW-0812">Transmembrane</keyword>
<feature type="transmembrane region" description="Helical" evidence="8">
    <location>
        <begin position="334"/>
        <end position="354"/>
    </location>
</feature>
<accession>A0A4R2NKY5</accession>
<dbReference type="OrthoDB" id="9814202at2"/>
<keyword evidence="12" id="KW-1185">Reference proteome</keyword>
<gene>
    <name evidence="11" type="ORF">EV195_11328</name>
</gene>
<dbReference type="AlphaFoldDB" id="A0A4R2NKY5"/>
<feature type="transmembrane region" description="Helical" evidence="8">
    <location>
        <begin position="31"/>
        <end position="51"/>
    </location>
</feature>
<evidence type="ECO:0000256" key="9">
    <source>
        <dbReference type="SAM" id="MobiDB-lite"/>
    </source>
</evidence>
<evidence type="ECO:0000256" key="4">
    <source>
        <dbReference type="ARBA" id="ARBA00022692"/>
    </source>
</evidence>
<dbReference type="GO" id="GO:0097272">
    <property type="term" value="P:ammonium homeostasis"/>
    <property type="evidence" value="ECO:0007669"/>
    <property type="project" value="TreeGrafter"/>
</dbReference>
<dbReference type="InterPro" id="IPR024041">
    <property type="entry name" value="NH4_transpt_AmtB-like_dom"/>
</dbReference>
<feature type="transmembrane region" description="Helical" evidence="8">
    <location>
        <begin position="278"/>
        <end position="297"/>
    </location>
</feature>
<dbReference type="Gene3D" id="1.10.3430.10">
    <property type="entry name" value="Ammonium transporter AmtB like domains"/>
    <property type="match status" value="1"/>
</dbReference>
<feature type="compositionally biased region" description="Basic and acidic residues" evidence="9">
    <location>
        <begin position="430"/>
        <end position="440"/>
    </location>
</feature>
<evidence type="ECO:0000256" key="5">
    <source>
        <dbReference type="ARBA" id="ARBA00022989"/>
    </source>
</evidence>
<dbReference type="PANTHER" id="PTHR11730:SF89">
    <property type="entry name" value="AMMONIUM TRANSPORTER SLL0108-RELATED"/>
    <property type="match status" value="1"/>
</dbReference>
<evidence type="ECO:0000256" key="6">
    <source>
        <dbReference type="ARBA" id="ARBA00023136"/>
    </source>
</evidence>
<keyword evidence="7 8" id="KW-0924">Ammonia transport</keyword>
<dbReference type="InterPro" id="IPR018047">
    <property type="entry name" value="Ammonium_transpt_CS"/>
</dbReference>
<evidence type="ECO:0000256" key="3">
    <source>
        <dbReference type="ARBA" id="ARBA00022448"/>
    </source>
</evidence>
<evidence type="ECO:0000313" key="12">
    <source>
        <dbReference type="Proteomes" id="UP000294564"/>
    </source>
</evidence>
<feature type="transmembrane region" description="Helical" evidence="8">
    <location>
        <begin position="138"/>
        <end position="156"/>
    </location>
</feature>
<name>A0A4R2NKY5_9FLAO</name>
<feature type="transmembrane region" description="Helical" evidence="8">
    <location>
        <begin position="215"/>
        <end position="231"/>
    </location>
</feature>
<keyword evidence="3 8" id="KW-0813">Transport</keyword>
<dbReference type="InterPro" id="IPR029020">
    <property type="entry name" value="Ammonium/urea_transptr"/>
</dbReference>
<dbReference type="NCBIfam" id="TIGR00836">
    <property type="entry name" value="amt"/>
    <property type="match status" value="1"/>
</dbReference>
<feature type="transmembrane region" description="Helical" evidence="8">
    <location>
        <begin position="176"/>
        <end position="194"/>
    </location>
</feature>
<feature type="region of interest" description="Disordered" evidence="9">
    <location>
        <begin position="425"/>
        <end position="450"/>
    </location>
</feature>
<comment type="caution">
    <text evidence="11">The sequence shown here is derived from an EMBL/GenBank/DDBJ whole genome shotgun (WGS) entry which is preliminary data.</text>
</comment>
<keyword evidence="6 8" id="KW-0472">Membrane</keyword>
<evidence type="ECO:0000256" key="2">
    <source>
        <dbReference type="ARBA" id="ARBA00005887"/>
    </source>
</evidence>
<dbReference type="FunFam" id="1.10.3430.10:FF:000008">
    <property type="entry name" value="Ammonium transporter"/>
    <property type="match status" value="1"/>
</dbReference>
<organism evidence="11 12">
    <name type="scientific">Tenacibaculum skagerrakense</name>
    <dbReference type="NCBI Taxonomy" id="186571"/>
    <lineage>
        <taxon>Bacteria</taxon>
        <taxon>Pseudomonadati</taxon>
        <taxon>Bacteroidota</taxon>
        <taxon>Flavobacteriia</taxon>
        <taxon>Flavobacteriales</taxon>
        <taxon>Flavobacteriaceae</taxon>
        <taxon>Tenacibaculum</taxon>
    </lineage>
</organism>
<feature type="transmembrane region" description="Helical" evidence="8">
    <location>
        <begin position="374"/>
        <end position="396"/>
    </location>
</feature>
<evidence type="ECO:0000256" key="1">
    <source>
        <dbReference type="ARBA" id="ARBA00004141"/>
    </source>
</evidence>
<evidence type="ECO:0000313" key="11">
    <source>
        <dbReference type="EMBL" id="TCP22180.1"/>
    </source>
</evidence>
<feature type="domain" description="Ammonium transporter AmtB-like" evidence="10">
    <location>
        <begin position="32"/>
        <end position="423"/>
    </location>
</feature>
<protein>
    <recommendedName>
        <fullName evidence="8">Ammonium transporter</fullName>
    </recommendedName>
</protein>
<dbReference type="SUPFAM" id="SSF111352">
    <property type="entry name" value="Ammonium transporter"/>
    <property type="match status" value="1"/>
</dbReference>
<dbReference type="InterPro" id="IPR001905">
    <property type="entry name" value="Ammonium_transpt"/>
</dbReference>
<dbReference type="Proteomes" id="UP000294564">
    <property type="component" value="Unassembled WGS sequence"/>
</dbReference>